<dbReference type="Gene3D" id="4.10.400.10">
    <property type="entry name" value="Low-density Lipoprotein Receptor"/>
    <property type="match status" value="1"/>
</dbReference>
<dbReference type="AlphaFoldDB" id="A0A5F9CGU8"/>
<keyword evidence="27" id="KW-1185">Reference proteome</keyword>
<dbReference type="InterPro" id="IPR023415">
    <property type="entry name" value="LDLR_class-A_CS"/>
</dbReference>
<comment type="caution">
    <text evidence="23">Lacks conserved residue(s) required for the propagation of feature annotation.</text>
</comment>
<keyword evidence="21" id="KW-1053">Target membrane</keyword>
<evidence type="ECO:0000256" key="18">
    <source>
        <dbReference type="ARBA" id="ARBA00023157"/>
    </source>
</evidence>
<gene>
    <name evidence="26" type="primary">C8A</name>
</gene>
<evidence type="ECO:0000256" key="4">
    <source>
        <dbReference type="ARBA" id="ARBA00022452"/>
    </source>
</evidence>
<dbReference type="GO" id="GO:0160257">
    <property type="term" value="P:complement activation, GZMK pathway"/>
    <property type="evidence" value="ECO:0007669"/>
    <property type="project" value="Ensembl"/>
</dbReference>
<dbReference type="InterPro" id="IPR000884">
    <property type="entry name" value="TSP1_rpt"/>
</dbReference>
<keyword evidence="20" id="KW-0325">Glycoprotein</keyword>
<evidence type="ECO:0000256" key="13">
    <source>
        <dbReference type="ARBA" id="ARBA00022852"/>
    </source>
</evidence>
<dbReference type="GO" id="GO:0005579">
    <property type="term" value="C:membrane attack complex"/>
    <property type="evidence" value="ECO:0007669"/>
    <property type="project" value="UniProtKB-KW"/>
</dbReference>
<dbReference type="InterPro" id="IPR036055">
    <property type="entry name" value="LDL_receptor-like_sf"/>
</dbReference>
<keyword evidence="7" id="KW-1052">Target cell membrane</keyword>
<comment type="subunit">
    <text evidence="22">Heterotrimer of 3 chains: alpha (C8A), beta (C8B) and gamma (C8G); the alpha and gamma chains are disulfide bonded. Component of the membrane attack complex (MAC), composed of complement C5b, C6, C7, C8A, C8B, C8G and multiple copies of the pore-forming subunit C9.</text>
</comment>
<dbReference type="GO" id="GO:0005576">
    <property type="term" value="C:extracellular region"/>
    <property type="evidence" value="ECO:0007669"/>
    <property type="project" value="UniProtKB-SubCell"/>
</dbReference>
<dbReference type="SMR" id="A0A5F9CGU8"/>
<evidence type="ECO:0000313" key="27">
    <source>
        <dbReference type="Proteomes" id="UP000001811"/>
    </source>
</evidence>
<dbReference type="SMART" id="SM00209">
    <property type="entry name" value="TSP1"/>
    <property type="match status" value="2"/>
</dbReference>
<reference evidence="26 27" key="1">
    <citation type="journal article" date="2011" name="Nature">
        <title>A high-resolution map of human evolutionary constraint using 29 mammals.</title>
        <authorList>
            <person name="Lindblad-Toh K."/>
            <person name="Garber M."/>
            <person name="Zuk O."/>
            <person name="Lin M.F."/>
            <person name="Parker B.J."/>
            <person name="Washietl S."/>
            <person name="Kheradpour P."/>
            <person name="Ernst J."/>
            <person name="Jordan G."/>
            <person name="Mauceli E."/>
            <person name="Ward L.D."/>
            <person name="Lowe C.B."/>
            <person name="Holloway A.K."/>
            <person name="Clamp M."/>
            <person name="Gnerre S."/>
            <person name="Alfoldi J."/>
            <person name="Beal K."/>
            <person name="Chang J."/>
            <person name="Clawson H."/>
            <person name="Cuff J."/>
            <person name="Di Palma F."/>
            <person name="Fitzgerald S."/>
            <person name="Flicek P."/>
            <person name="Guttman M."/>
            <person name="Hubisz M.J."/>
            <person name="Jaffe D.B."/>
            <person name="Jungreis I."/>
            <person name="Kent W.J."/>
            <person name="Kostka D."/>
            <person name="Lara M."/>
            <person name="Martins A.L."/>
            <person name="Massingham T."/>
            <person name="Moltke I."/>
            <person name="Raney B.J."/>
            <person name="Rasmussen M.D."/>
            <person name="Robinson J."/>
            <person name="Stark A."/>
            <person name="Vilella A.J."/>
            <person name="Wen J."/>
            <person name="Xie X."/>
            <person name="Zody M.C."/>
            <person name="Baldwin J."/>
            <person name="Bloom T."/>
            <person name="Chin C.W."/>
            <person name="Heiman D."/>
            <person name="Nicol R."/>
            <person name="Nusbaum C."/>
            <person name="Young S."/>
            <person name="Wilkinson J."/>
            <person name="Worley K.C."/>
            <person name="Kovar C.L."/>
            <person name="Muzny D.M."/>
            <person name="Gibbs R.A."/>
            <person name="Cree A."/>
            <person name="Dihn H.H."/>
            <person name="Fowler G."/>
            <person name="Jhangiani S."/>
            <person name="Joshi V."/>
            <person name="Lee S."/>
            <person name="Lewis L.R."/>
            <person name="Nazareth L.V."/>
            <person name="Okwuonu G."/>
            <person name="Santibanez J."/>
            <person name="Warren W.C."/>
            <person name="Mardis E.R."/>
            <person name="Weinstock G.M."/>
            <person name="Wilson R.K."/>
            <person name="Delehaunty K."/>
            <person name="Dooling D."/>
            <person name="Fronik C."/>
            <person name="Fulton L."/>
            <person name="Fulton B."/>
            <person name="Graves T."/>
            <person name="Minx P."/>
            <person name="Sodergren E."/>
            <person name="Birney E."/>
            <person name="Margulies E.H."/>
            <person name="Herrero J."/>
            <person name="Green E.D."/>
            <person name="Haussler D."/>
            <person name="Siepel A."/>
            <person name="Goldman N."/>
            <person name="Pollard K.S."/>
            <person name="Pedersen J.S."/>
            <person name="Lander E.S."/>
            <person name="Kellis M."/>
        </authorList>
    </citation>
    <scope>NUCLEOTIDE SEQUENCE [LARGE SCALE GENOMIC DNA]</scope>
    <source>
        <strain evidence="26 27">Thorbecke inbred</strain>
    </source>
</reference>
<accession>A0A5F9CGU8</accession>
<name>A0A5F9CGU8_RABIT</name>
<evidence type="ECO:0000256" key="10">
    <source>
        <dbReference type="ARBA" id="ARBA00022729"/>
    </source>
</evidence>
<keyword evidence="14" id="KW-0391">Immunity</keyword>
<dbReference type="InterPro" id="IPR002172">
    <property type="entry name" value="LDrepeatLR_classA_rpt"/>
</dbReference>
<feature type="chain" id="PRO_5023856870" evidence="24">
    <location>
        <begin position="21"/>
        <end position="616"/>
    </location>
</feature>
<keyword evidence="16" id="KW-0473">Membrane attack complex</keyword>
<comment type="subcellular location">
    <subcellularLocation>
        <location evidence="2">Secreted</location>
    </subcellularLocation>
    <subcellularLocation>
        <location evidence="1">Target cell membrane</location>
        <topology evidence="1">Multi-pass membrane protein</topology>
    </subcellularLocation>
</comment>
<dbReference type="InterPro" id="IPR036383">
    <property type="entry name" value="TSP1_rpt_sf"/>
</dbReference>
<feature type="disulfide bond" evidence="23">
    <location>
        <begin position="146"/>
        <end position="161"/>
    </location>
</feature>
<dbReference type="GO" id="GO:0006958">
    <property type="term" value="P:complement activation, classical pathway"/>
    <property type="evidence" value="ECO:0007669"/>
    <property type="project" value="UniProtKB-KW"/>
</dbReference>
<dbReference type="PROSITE" id="PS00279">
    <property type="entry name" value="MACPF_1"/>
    <property type="match status" value="1"/>
</dbReference>
<evidence type="ECO:0000256" key="15">
    <source>
        <dbReference type="ARBA" id="ARBA00022875"/>
    </source>
</evidence>
<evidence type="ECO:0000256" key="16">
    <source>
        <dbReference type="ARBA" id="ARBA00023058"/>
    </source>
</evidence>
<dbReference type="InterPro" id="IPR001862">
    <property type="entry name" value="MAC_perforin"/>
</dbReference>
<dbReference type="InterPro" id="IPR020863">
    <property type="entry name" value="MACPF_CS"/>
</dbReference>
<dbReference type="Ensembl" id="ENSOCUT00000036551.1">
    <property type="protein sequence ID" value="ENSOCUP00000032867.1"/>
    <property type="gene ID" value="ENSOCUG00000017178.4"/>
</dbReference>
<keyword evidence="5" id="KW-0964">Secreted</keyword>
<dbReference type="GO" id="GO:1902495">
    <property type="term" value="C:transmembrane transporter complex"/>
    <property type="evidence" value="ECO:0007669"/>
    <property type="project" value="Ensembl"/>
</dbReference>
<proteinExistence type="inferred from homology"/>
<keyword evidence="10 24" id="KW-0732">Signal</keyword>
<evidence type="ECO:0000256" key="8">
    <source>
        <dbReference type="ARBA" id="ARBA00022588"/>
    </source>
</evidence>
<evidence type="ECO:0000256" key="17">
    <source>
        <dbReference type="ARBA" id="ARBA00023136"/>
    </source>
</evidence>
<dbReference type="InterPro" id="IPR020864">
    <property type="entry name" value="MACPF"/>
</dbReference>
<evidence type="ECO:0000259" key="25">
    <source>
        <dbReference type="PROSITE" id="PS51412"/>
    </source>
</evidence>
<feature type="disulfide bond" evidence="23">
    <location>
        <begin position="127"/>
        <end position="139"/>
    </location>
</feature>
<dbReference type="SUPFAM" id="SSF57424">
    <property type="entry name" value="LDL receptor-like module"/>
    <property type="match status" value="1"/>
</dbReference>
<reference evidence="26" key="2">
    <citation type="submission" date="2025-08" db="UniProtKB">
        <authorList>
            <consortium name="Ensembl"/>
        </authorList>
    </citation>
    <scope>IDENTIFICATION</scope>
    <source>
        <strain evidence="26">Thorbecke</strain>
    </source>
</reference>
<evidence type="ECO:0000256" key="5">
    <source>
        <dbReference type="ARBA" id="ARBA00022525"/>
    </source>
</evidence>
<dbReference type="Bgee" id="ENSOCUG00000017178">
    <property type="expression patterns" value="Expressed in liver and 5 other cell types or tissues"/>
</dbReference>
<dbReference type="CTD" id="731"/>
<evidence type="ECO:0000256" key="11">
    <source>
        <dbReference type="ARBA" id="ARBA00022737"/>
    </source>
</evidence>
<feature type="signal peptide" evidence="24">
    <location>
        <begin position="1"/>
        <end position="20"/>
    </location>
</feature>
<dbReference type="FunFam" id="4.10.400.10:FF:000069">
    <property type="entry name" value="complement component C8 beta chain"/>
    <property type="match status" value="1"/>
</dbReference>
<evidence type="ECO:0000256" key="20">
    <source>
        <dbReference type="ARBA" id="ARBA00023180"/>
    </source>
</evidence>
<evidence type="ECO:0000256" key="24">
    <source>
        <dbReference type="SAM" id="SignalP"/>
    </source>
</evidence>
<sequence>MLVAAFFTLFLVTCQPAVTAQEKVNQNPLENMCHKLWNHFNHLIQQGVSSVNNLETKRVNRAATPRAFDCQLSSWSEWTDCFPCQDTKYRHRSLLQPNKFGGTICSGDIWDRASCYSPTACLRPAQCGQDFQCKETGRCLKRHLVCNGENDCLDGSDEDNCEDIRATESDCAQYDPIPGSEKAALGYNILTQEEAQSVYDARYYGGRCETVYNGEWRQLRYDPVCERLHHGEDDKYFRKPYNFLKYHFEARADTGISFELYVDGNDLFSKVKNDKSHSAGVTISAGLTGSPLLGTVGVSGSEDASFLNKLSQYNEKKYNFMRIFTKVQTAHFKMRRDDIVLDEGMLQALVELPEQYNYGMYSKFINDYGTHYITSGSMGGTYEYILVLNTEKMESLGVTSEDISSCFGGFGEIQYEKGKINAQGILSGKHCKKSGSGDKEADKMGQAVKDIISRVRGGSSGWGGGLSQNGSATTYRFWGRSLKYNPVVIDFEMQPIHEVLLHTNLGHVEAKRQNLRRALDQYLMEFNACRCGPCFNNGKPILEGTSCRCQCSLGLQGPACEQTEQQGAKADGHWSCWGSWSPCTAGTRERRRECNNPAPQNGGAPCPGWRVQTQAC</sequence>
<keyword evidence="9" id="KW-0812">Transmembrane</keyword>
<dbReference type="SMART" id="SM00457">
    <property type="entry name" value="MACPF"/>
    <property type="match status" value="1"/>
</dbReference>
<evidence type="ECO:0000256" key="14">
    <source>
        <dbReference type="ARBA" id="ARBA00022859"/>
    </source>
</evidence>
<evidence type="ECO:0000256" key="19">
    <source>
        <dbReference type="ARBA" id="ARBA00023162"/>
    </source>
</evidence>
<dbReference type="PRINTS" id="PR00764">
    <property type="entry name" value="COMPLEMENTC9"/>
</dbReference>
<dbReference type="CDD" id="cd00112">
    <property type="entry name" value="LDLa"/>
    <property type="match status" value="1"/>
</dbReference>
<dbReference type="Pfam" id="PF00057">
    <property type="entry name" value="Ldl_recept_a"/>
    <property type="match status" value="1"/>
</dbReference>
<dbReference type="PANTHER" id="PTHR45742:SF1">
    <property type="entry name" value="COMPLEMENT COMPONENT C8 ALPHA CHAIN"/>
    <property type="match status" value="1"/>
</dbReference>
<keyword evidence="12" id="KW-0106">Calcium</keyword>
<dbReference type="GO" id="GO:0044218">
    <property type="term" value="C:other organism cell membrane"/>
    <property type="evidence" value="ECO:0007669"/>
    <property type="project" value="UniProtKB-KW"/>
</dbReference>
<keyword evidence="18 23" id="KW-1015">Disulfide bond</keyword>
<dbReference type="Proteomes" id="UP000001811">
    <property type="component" value="Chromosome 13"/>
</dbReference>
<dbReference type="InParanoid" id="A0A5F9CGU8"/>
<dbReference type="EMBL" id="AAGW02002581">
    <property type="status" value="NOT_ANNOTATED_CDS"/>
    <property type="molecule type" value="Genomic_DNA"/>
</dbReference>
<dbReference type="OrthoDB" id="6150863at2759"/>
<evidence type="ECO:0000256" key="1">
    <source>
        <dbReference type="ARBA" id="ARBA00004276"/>
    </source>
</evidence>
<dbReference type="PRINTS" id="PR01705">
    <property type="entry name" value="TSP1REPEAT"/>
</dbReference>
<dbReference type="Pfam" id="PF21195">
    <property type="entry name" value="EGF_C8A_B_C6"/>
    <property type="match status" value="1"/>
</dbReference>
<keyword evidence="8" id="KW-0399">Innate immunity</keyword>
<organism evidence="26 27">
    <name type="scientific">Oryctolagus cuniculus</name>
    <name type="common">Rabbit</name>
    <dbReference type="NCBI Taxonomy" id="9986"/>
    <lineage>
        <taxon>Eukaryota</taxon>
        <taxon>Metazoa</taxon>
        <taxon>Chordata</taxon>
        <taxon>Craniata</taxon>
        <taxon>Vertebrata</taxon>
        <taxon>Euteleostomi</taxon>
        <taxon>Mammalia</taxon>
        <taxon>Eutheria</taxon>
        <taxon>Euarchontoglires</taxon>
        <taxon>Glires</taxon>
        <taxon>Lagomorpha</taxon>
        <taxon>Leporidae</taxon>
        <taxon>Oryctolagus</taxon>
    </lineage>
</organism>
<dbReference type="PANTHER" id="PTHR45742">
    <property type="entry name" value="COMPLEMENT COMPONENT C6"/>
    <property type="match status" value="1"/>
</dbReference>
<evidence type="ECO:0000256" key="9">
    <source>
        <dbReference type="ARBA" id="ARBA00022692"/>
    </source>
</evidence>
<dbReference type="PROSITE" id="PS50068">
    <property type="entry name" value="LDLRA_2"/>
    <property type="match status" value="1"/>
</dbReference>
<keyword evidence="4" id="KW-1134">Transmembrane beta strand</keyword>
<keyword evidence="6" id="KW-0245">EGF-like domain</keyword>
<evidence type="ECO:0000256" key="7">
    <source>
        <dbReference type="ARBA" id="ARBA00022537"/>
    </source>
</evidence>
<dbReference type="SUPFAM" id="SSF82895">
    <property type="entry name" value="TSP-1 type 1 repeat"/>
    <property type="match status" value="2"/>
</dbReference>
<comment type="similarity">
    <text evidence="3">Belongs to the complement C6/C7/C8/C9 family.</text>
</comment>
<evidence type="ECO:0000313" key="26">
    <source>
        <dbReference type="Ensembl" id="ENSOCUP00000032867.1"/>
    </source>
</evidence>
<keyword evidence="13" id="KW-0204">Cytolysis</keyword>
<keyword evidence="17" id="KW-0472">Membrane</keyword>
<reference evidence="26" key="3">
    <citation type="submission" date="2025-09" db="UniProtKB">
        <authorList>
            <consortium name="Ensembl"/>
        </authorList>
    </citation>
    <scope>IDENTIFICATION</scope>
    <source>
        <strain evidence="26">Thorbecke</strain>
    </source>
</reference>
<dbReference type="GO" id="GO:0031640">
    <property type="term" value="P:killing of cells of another organism"/>
    <property type="evidence" value="ECO:0007669"/>
    <property type="project" value="UniProtKB-KW"/>
</dbReference>
<dbReference type="GO" id="GO:0006957">
    <property type="term" value="P:complement activation, alternative pathway"/>
    <property type="evidence" value="ECO:0007669"/>
    <property type="project" value="UniProtKB-KW"/>
</dbReference>
<dbReference type="InterPro" id="IPR048831">
    <property type="entry name" value="C8A_B_C6_EGF-like"/>
</dbReference>
<dbReference type="FunCoup" id="A0A5F9CGU8">
    <property type="interactions" value="34"/>
</dbReference>
<evidence type="ECO:0000256" key="6">
    <source>
        <dbReference type="ARBA" id="ARBA00022536"/>
    </source>
</evidence>
<evidence type="ECO:0000256" key="23">
    <source>
        <dbReference type="PROSITE-ProRule" id="PRU00124"/>
    </source>
</evidence>
<evidence type="ECO:0000256" key="22">
    <source>
        <dbReference type="ARBA" id="ARBA00093472"/>
    </source>
</evidence>
<keyword evidence="19" id="KW-0179">Complement alternate pathway</keyword>
<dbReference type="Pfam" id="PF01823">
    <property type="entry name" value="MACPF"/>
    <property type="match status" value="1"/>
</dbReference>
<dbReference type="GeneTree" id="ENSGT00940000160126"/>
<evidence type="ECO:0000256" key="12">
    <source>
        <dbReference type="ARBA" id="ARBA00022837"/>
    </source>
</evidence>
<keyword evidence="11" id="KW-0677">Repeat</keyword>
<dbReference type="SMART" id="SM00192">
    <property type="entry name" value="LDLa"/>
    <property type="match status" value="1"/>
</dbReference>
<dbReference type="PROSITE" id="PS51412">
    <property type="entry name" value="MACPF_2"/>
    <property type="match status" value="1"/>
</dbReference>
<keyword evidence="15" id="KW-0180">Complement pathway</keyword>
<feature type="domain" description="MACPF" evidence="25">
    <location>
        <begin position="167"/>
        <end position="530"/>
    </location>
</feature>
<dbReference type="PROSITE" id="PS01209">
    <property type="entry name" value="LDLRA_1"/>
    <property type="match status" value="1"/>
</dbReference>
<dbReference type="Pfam" id="PF00090">
    <property type="entry name" value="TSP_1"/>
    <property type="match status" value="2"/>
</dbReference>
<dbReference type="PROSITE" id="PS50092">
    <property type="entry name" value="TSP1"/>
    <property type="match status" value="2"/>
</dbReference>
<dbReference type="GeneID" id="100009076"/>
<evidence type="ECO:0000256" key="2">
    <source>
        <dbReference type="ARBA" id="ARBA00004613"/>
    </source>
</evidence>
<dbReference type="Gene3D" id="2.20.100.10">
    <property type="entry name" value="Thrombospondin type-1 (TSP1) repeat"/>
    <property type="match status" value="2"/>
</dbReference>
<evidence type="ECO:0000256" key="3">
    <source>
        <dbReference type="ARBA" id="ARBA00009214"/>
    </source>
</evidence>
<evidence type="ECO:0000256" key="21">
    <source>
        <dbReference type="ARBA" id="ARBA00023298"/>
    </source>
</evidence>
<protein>
    <submittedName>
        <fullName evidence="26">Complement C8 alpha chain</fullName>
    </submittedName>
</protein>